<dbReference type="Ensembl" id="ENSLCAT00010052167.1">
    <property type="protein sequence ID" value="ENSLCAP00010050830.1"/>
    <property type="gene ID" value="ENSLCAG00010023695.1"/>
</dbReference>
<dbReference type="InterPro" id="IPR045252">
    <property type="entry name" value="LPCAT1-like"/>
</dbReference>
<evidence type="ECO:0000256" key="4">
    <source>
        <dbReference type="ARBA" id="ARBA00022516"/>
    </source>
</evidence>
<comment type="subcellular location">
    <subcellularLocation>
        <location evidence="1">Membrane</location>
    </subcellularLocation>
</comment>
<evidence type="ECO:0000256" key="1">
    <source>
        <dbReference type="ARBA" id="ARBA00004370"/>
    </source>
</evidence>
<evidence type="ECO:0000256" key="6">
    <source>
        <dbReference type="ARBA" id="ARBA00022692"/>
    </source>
</evidence>
<reference evidence="15" key="3">
    <citation type="submission" date="2025-09" db="UniProtKB">
        <authorList>
            <consortium name="Ensembl"/>
        </authorList>
    </citation>
    <scope>IDENTIFICATION</scope>
</reference>
<feature type="domain" description="Phospholipid/glycerol acyltransferase" evidence="14">
    <location>
        <begin position="80"/>
        <end position="179"/>
    </location>
</feature>
<organism evidence="15 16">
    <name type="scientific">Lates calcarifer</name>
    <name type="common">Barramundi</name>
    <name type="synonym">Holocentrus calcarifer</name>
    <dbReference type="NCBI Taxonomy" id="8187"/>
    <lineage>
        <taxon>Eukaryota</taxon>
        <taxon>Metazoa</taxon>
        <taxon>Chordata</taxon>
        <taxon>Craniata</taxon>
        <taxon>Vertebrata</taxon>
        <taxon>Euteleostomi</taxon>
        <taxon>Actinopterygii</taxon>
        <taxon>Neopterygii</taxon>
        <taxon>Teleostei</taxon>
        <taxon>Neoteleostei</taxon>
        <taxon>Acanthomorphata</taxon>
        <taxon>Carangaria</taxon>
        <taxon>Carangaria incertae sedis</taxon>
        <taxon>Centropomidae</taxon>
        <taxon>Lates</taxon>
    </lineage>
</organism>
<evidence type="ECO:0000313" key="15">
    <source>
        <dbReference type="Ensembl" id="ENSLCAP00010050830.1"/>
    </source>
</evidence>
<dbReference type="GeneTree" id="ENSGT01030000234574"/>
<evidence type="ECO:0000256" key="7">
    <source>
        <dbReference type="ARBA" id="ARBA00022989"/>
    </source>
</evidence>
<keyword evidence="8" id="KW-0443">Lipid metabolism</keyword>
<keyword evidence="5" id="KW-0808">Transferase</keyword>
<dbReference type="CDD" id="cd07991">
    <property type="entry name" value="LPLAT_LPCAT1-like"/>
    <property type="match status" value="1"/>
</dbReference>
<evidence type="ECO:0000256" key="2">
    <source>
        <dbReference type="ARBA" id="ARBA00005074"/>
    </source>
</evidence>
<keyword evidence="12" id="KW-0012">Acyltransferase</keyword>
<dbReference type="Proteomes" id="UP000314980">
    <property type="component" value="Unassembled WGS sequence"/>
</dbReference>
<keyword evidence="7" id="KW-1133">Transmembrane helix</keyword>
<evidence type="ECO:0000313" key="16">
    <source>
        <dbReference type="Proteomes" id="UP000314980"/>
    </source>
</evidence>
<reference evidence="15" key="2">
    <citation type="submission" date="2025-08" db="UniProtKB">
        <authorList>
            <consortium name="Ensembl"/>
        </authorList>
    </citation>
    <scope>IDENTIFICATION</scope>
</reference>
<keyword evidence="11" id="KW-1208">Phospholipid metabolism</keyword>
<keyword evidence="9" id="KW-0472">Membrane</keyword>
<keyword evidence="10" id="KW-0594">Phospholipid biosynthesis</keyword>
<dbReference type="GO" id="GO:0042171">
    <property type="term" value="F:lysophosphatidic acid acyltransferase activity"/>
    <property type="evidence" value="ECO:0007669"/>
    <property type="project" value="TreeGrafter"/>
</dbReference>
<dbReference type="UniPathway" id="UPA00085"/>
<evidence type="ECO:0000256" key="11">
    <source>
        <dbReference type="ARBA" id="ARBA00023264"/>
    </source>
</evidence>
<dbReference type="Gene3D" id="1.10.238.10">
    <property type="entry name" value="EF-hand"/>
    <property type="match status" value="1"/>
</dbReference>
<proteinExistence type="inferred from homology"/>
<dbReference type="SUPFAM" id="SSF69593">
    <property type="entry name" value="Glycerol-3-phosphate (1)-acyltransferase"/>
    <property type="match status" value="1"/>
</dbReference>
<dbReference type="GO" id="GO:0047184">
    <property type="term" value="F:1-acylglycerophosphocholine O-acyltransferase activity"/>
    <property type="evidence" value="ECO:0007669"/>
    <property type="project" value="TreeGrafter"/>
</dbReference>
<comment type="pathway">
    <text evidence="13">Phospholipid metabolism.</text>
</comment>
<keyword evidence="4" id="KW-0444">Lipid biosynthesis</keyword>
<dbReference type="SUPFAM" id="SSF47473">
    <property type="entry name" value="EF-hand"/>
    <property type="match status" value="1"/>
</dbReference>
<dbReference type="GO" id="GO:0016020">
    <property type="term" value="C:membrane"/>
    <property type="evidence" value="ECO:0007669"/>
    <property type="project" value="UniProtKB-SubCell"/>
</dbReference>
<accession>A0A4W6FJT3</accession>
<evidence type="ECO:0000259" key="14">
    <source>
        <dbReference type="SMART" id="SM00563"/>
    </source>
</evidence>
<evidence type="ECO:0000256" key="13">
    <source>
        <dbReference type="ARBA" id="ARBA00025707"/>
    </source>
</evidence>
<evidence type="ECO:0000256" key="10">
    <source>
        <dbReference type="ARBA" id="ARBA00023209"/>
    </source>
</evidence>
<evidence type="ECO:0000256" key="9">
    <source>
        <dbReference type="ARBA" id="ARBA00023136"/>
    </source>
</evidence>
<evidence type="ECO:0000256" key="8">
    <source>
        <dbReference type="ARBA" id="ARBA00023098"/>
    </source>
</evidence>
<gene>
    <name evidence="15" type="primary">LPCAT1</name>
</gene>
<dbReference type="GO" id="GO:0008654">
    <property type="term" value="P:phospholipid biosynthetic process"/>
    <property type="evidence" value="ECO:0007669"/>
    <property type="project" value="UniProtKB-KW"/>
</dbReference>
<dbReference type="InterPro" id="IPR002123">
    <property type="entry name" value="Plipid/glycerol_acylTrfase"/>
</dbReference>
<keyword evidence="6" id="KW-0812">Transmembrane</keyword>
<dbReference type="PANTHER" id="PTHR23063">
    <property type="entry name" value="PHOSPHOLIPID ACYLTRANSFERASE"/>
    <property type="match status" value="1"/>
</dbReference>
<reference evidence="16" key="1">
    <citation type="submission" date="2015-09" db="EMBL/GenBank/DDBJ databases">
        <authorList>
            <person name="Sai Rama Sridatta P."/>
        </authorList>
    </citation>
    <scope>NUCLEOTIDE SEQUENCE [LARGE SCALE GENOMIC DNA]</scope>
</reference>
<dbReference type="InterPro" id="IPR011992">
    <property type="entry name" value="EF-hand-dom_pair"/>
</dbReference>
<comment type="similarity">
    <text evidence="3">Belongs to the 1-acyl-sn-glycerol-3-phosphate acyltransferase family.</text>
</comment>
<dbReference type="PANTHER" id="PTHR23063:SF57">
    <property type="entry name" value="LYSOPHOSPHATIDYLCHOLINE ACYLTRANSFERASE 1"/>
    <property type="match status" value="1"/>
</dbReference>
<evidence type="ECO:0000256" key="5">
    <source>
        <dbReference type="ARBA" id="ARBA00022679"/>
    </source>
</evidence>
<dbReference type="Pfam" id="PF01553">
    <property type="entry name" value="Acyltransferase"/>
    <property type="match status" value="1"/>
</dbReference>
<evidence type="ECO:0000256" key="3">
    <source>
        <dbReference type="ARBA" id="ARBA00008655"/>
    </source>
</evidence>
<dbReference type="AlphaFoldDB" id="A0A4W6FJT3"/>
<comment type="pathway">
    <text evidence="2">Lipid metabolism; phospholipid metabolism.</text>
</comment>
<name>A0A4W6FJT3_LATCA</name>
<evidence type="ECO:0000256" key="12">
    <source>
        <dbReference type="ARBA" id="ARBA00023315"/>
    </source>
</evidence>
<sequence>MSVTVFPVRLLLVSFFMLLAWPFAFTASLGRSEFAIEPQSWWRRFVDLCLRVIMRVMWFCGGFHWIKVKGERAAPSEVPILTVAPHSSYFDAIPVTMTMCSIVTKLESRSIPCLCFGQIQDSRRKTVEEINRRAQSGGEWPQIMIFPEGTCTNRSSLILFKAGAFIPGLPVQPVVLRYPNKLTKPTDVSSRFKILWLTLCQPHNPMEIEYLPIYTPSNEEKENPALFANNVRKLMAKALEVPLTDLSFDDREISLSQGPLRIYDYCSLLEFNQLHGDGRIDIRHFVIALSTVHRPSKSMETLKLAFKMYESAENGDILEEDLATILEIMLGVRDVELSGLFLSLDRPDTEKITYDELHHFIEQHPYFVQNYLDFKDHPRKFCIGRPKSCNGQNHNKG</sequence>
<dbReference type="SMART" id="SM00563">
    <property type="entry name" value="PlsC"/>
    <property type="match status" value="1"/>
</dbReference>
<dbReference type="GO" id="GO:0005783">
    <property type="term" value="C:endoplasmic reticulum"/>
    <property type="evidence" value="ECO:0007669"/>
    <property type="project" value="TreeGrafter"/>
</dbReference>
<keyword evidence="16" id="KW-1185">Reference proteome</keyword>
<protein>
    <submittedName>
        <fullName evidence="15">Lysophosphatidylcholine acyltransferase 1</fullName>
    </submittedName>
</protein>